<feature type="domain" description="Ig-like" evidence="9">
    <location>
        <begin position="397"/>
        <end position="491"/>
    </location>
</feature>
<dbReference type="GO" id="GO:0016020">
    <property type="term" value="C:membrane"/>
    <property type="evidence" value="ECO:0007669"/>
    <property type="project" value="UniProtKB-SubCell"/>
</dbReference>
<evidence type="ECO:0000256" key="1">
    <source>
        <dbReference type="ARBA" id="ARBA00004479"/>
    </source>
</evidence>
<dbReference type="AlphaFoldDB" id="A0AAV5TLY0"/>
<keyword evidence="4 8" id="KW-0732">Signal</keyword>
<dbReference type="PANTHER" id="PTHR32178:SF6">
    <property type="entry name" value="IG-LIKE DOMAIN-CONTAINING PROTEIN"/>
    <property type="match status" value="1"/>
</dbReference>
<gene>
    <name evidence="10" type="ORF">PENTCL1PPCAC_17418</name>
</gene>
<dbReference type="PROSITE" id="PS50835">
    <property type="entry name" value="IG_LIKE"/>
    <property type="match status" value="1"/>
</dbReference>
<dbReference type="InterPro" id="IPR039311">
    <property type="entry name" value="FAM187A/B"/>
</dbReference>
<evidence type="ECO:0000313" key="11">
    <source>
        <dbReference type="Proteomes" id="UP001432027"/>
    </source>
</evidence>
<evidence type="ECO:0000256" key="6">
    <source>
        <dbReference type="ARBA" id="ARBA00023136"/>
    </source>
</evidence>
<keyword evidence="11" id="KW-1185">Reference proteome</keyword>
<keyword evidence="7" id="KW-0325">Glycoprotein</keyword>
<evidence type="ECO:0000313" key="10">
    <source>
        <dbReference type="EMBL" id="GMS95243.1"/>
    </source>
</evidence>
<keyword evidence="3" id="KW-0812">Transmembrane</keyword>
<protein>
    <recommendedName>
        <fullName evidence="9">Ig-like domain-containing protein</fullName>
    </recommendedName>
</protein>
<evidence type="ECO:0000256" key="3">
    <source>
        <dbReference type="ARBA" id="ARBA00022692"/>
    </source>
</evidence>
<accession>A0AAV5TLY0</accession>
<sequence>MLNEVLILLFLRIFSAVKSEDDDIKLDDASLLIQRRNYLQYTQCIQQRKRGESDRHSAKVVVTRPGSDLILPCFSCLSPEDAIEIESVWKPSESVISKRSKKKAIDSLRSFIFRNEPKPPEESNWKFEWEYQSPGEKRWIPLTKNHKRRTLLAKTLSIIIAFAGRNNPHKVSVGDRYELIMGNVSLRGPGFYRCVNKYGNLNLVSSLYYVEPRMTYETEESIVFNSTFRVFNTSLEEILSKNLVSSPRDQPSSMKTWMDDLSSISIHSGLTLNYRTSPWNLCSACTLNDIRRDSPGERRRFHECVVERSGSVHSLKGDLSIFRVFHSIPCRSSLLPKSIKQKLKGHKMVIHEIENCLSVCLLREVKSRVLTKLDSLGVTKVLDYLPVGEYLISEVLPPLRRAVKRKSIALYQDDPLILTCGLLPHEIMGSRWSIDGLNLTSFTLIQFFSNRSIIDERGDLVVRSLHLDDKGKYSCHSDEGDLLAAYSIFVNPNDRTNEITENVKMAVRFAAFLLIFLLIVKQVSG</sequence>
<evidence type="ECO:0000256" key="4">
    <source>
        <dbReference type="ARBA" id="ARBA00022729"/>
    </source>
</evidence>
<name>A0AAV5TLY0_9BILA</name>
<dbReference type="SUPFAM" id="SSF48726">
    <property type="entry name" value="Immunoglobulin"/>
    <property type="match status" value="1"/>
</dbReference>
<dbReference type="InterPro" id="IPR036179">
    <property type="entry name" value="Ig-like_dom_sf"/>
</dbReference>
<dbReference type="PANTHER" id="PTHR32178">
    <property type="entry name" value="FAM187"/>
    <property type="match status" value="1"/>
</dbReference>
<evidence type="ECO:0000256" key="8">
    <source>
        <dbReference type="SAM" id="SignalP"/>
    </source>
</evidence>
<organism evidence="10 11">
    <name type="scientific">Pristionchus entomophagus</name>
    <dbReference type="NCBI Taxonomy" id="358040"/>
    <lineage>
        <taxon>Eukaryota</taxon>
        <taxon>Metazoa</taxon>
        <taxon>Ecdysozoa</taxon>
        <taxon>Nematoda</taxon>
        <taxon>Chromadorea</taxon>
        <taxon>Rhabditida</taxon>
        <taxon>Rhabditina</taxon>
        <taxon>Diplogasteromorpha</taxon>
        <taxon>Diplogasteroidea</taxon>
        <taxon>Neodiplogasteridae</taxon>
        <taxon>Pristionchus</taxon>
    </lineage>
</organism>
<comment type="similarity">
    <text evidence="2">Belongs to the FAM187 family.</text>
</comment>
<evidence type="ECO:0000256" key="7">
    <source>
        <dbReference type="ARBA" id="ARBA00023180"/>
    </source>
</evidence>
<keyword evidence="5" id="KW-1133">Transmembrane helix</keyword>
<comment type="caution">
    <text evidence="10">The sequence shown here is derived from an EMBL/GenBank/DDBJ whole genome shotgun (WGS) entry which is preliminary data.</text>
</comment>
<feature type="signal peptide" evidence="8">
    <location>
        <begin position="1"/>
        <end position="19"/>
    </location>
</feature>
<dbReference type="EMBL" id="BTSX01000004">
    <property type="protein sequence ID" value="GMS95243.1"/>
    <property type="molecule type" value="Genomic_DNA"/>
</dbReference>
<feature type="chain" id="PRO_5043955329" description="Ig-like domain-containing protein" evidence="8">
    <location>
        <begin position="20"/>
        <end position="525"/>
    </location>
</feature>
<dbReference type="InterPro" id="IPR007110">
    <property type="entry name" value="Ig-like_dom"/>
</dbReference>
<keyword evidence="6" id="KW-0472">Membrane</keyword>
<proteinExistence type="inferred from homology"/>
<evidence type="ECO:0000256" key="5">
    <source>
        <dbReference type="ARBA" id="ARBA00022989"/>
    </source>
</evidence>
<evidence type="ECO:0000259" key="9">
    <source>
        <dbReference type="PROSITE" id="PS50835"/>
    </source>
</evidence>
<dbReference type="Proteomes" id="UP001432027">
    <property type="component" value="Unassembled WGS sequence"/>
</dbReference>
<reference evidence="10" key="1">
    <citation type="submission" date="2023-10" db="EMBL/GenBank/DDBJ databases">
        <title>Genome assembly of Pristionchus species.</title>
        <authorList>
            <person name="Yoshida K."/>
            <person name="Sommer R.J."/>
        </authorList>
    </citation>
    <scope>NUCLEOTIDE SEQUENCE</scope>
    <source>
        <strain evidence="10">RS0144</strain>
    </source>
</reference>
<evidence type="ECO:0000256" key="2">
    <source>
        <dbReference type="ARBA" id="ARBA00008727"/>
    </source>
</evidence>
<comment type="subcellular location">
    <subcellularLocation>
        <location evidence="1">Membrane</location>
        <topology evidence="1">Single-pass type I membrane protein</topology>
    </subcellularLocation>
</comment>